<dbReference type="EC" id="3.2.1.51" evidence="2"/>
<comment type="similarity">
    <text evidence="1">Belongs to the glycosyl hydrolase 29 family.</text>
</comment>
<dbReference type="InterPro" id="IPR000933">
    <property type="entry name" value="Glyco_hydro_29"/>
</dbReference>
<dbReference type="InterPro" id="IPR057739">
    <property type="entry name" value="Glyco_hydro_29_N"/>
</dbReference>
<evidence type="ECO:0000256" key="2">
    <source>
        <dbReference type="ARBA" id="ARBA00012662"/>
    </source>
</evidence>
<evidence type="ECO:0000259" key="6">
    <source>
        <dbReference type="Pfam" id="PF01120"/>
    </source>
</evidence>
<gene>
    <name evidence="8" type="ORF">SAMN05444410_11099</name>
</gene>
<accession>A0A8X8IIA2</accession>
<evidence type="ECO:0000313" key="9">
    <source>
        <dbReference type="Proteomes" id="UP000198711"/>
    </source>
</evidence>
<keyword evidence="4" id="KW-0378">Hydrolase</keyword>
<dbReference type="Gene3D" id="2.60.40.1180">
    <property type="entry name" value="Golgi alpha-mannosidase II"/>
    <property type="match status" value="1"/>
</dbReference>
<protein>
    <recommendedName>
        <fullName evidence="2">alpha-L-fucosidase</fullName>
        <ecNumber evidence="2">3.2.1.51</ecNumber>
    </recommendedName>
</protein>
<sequence length="550" mass="63043">MKRRTLIKGMAATLPSMWLSGALGNNFLKEQHLGEPIAKGPFNPSWESLQHYKTPEWFRDAKFGIWAHWGPQCQPEAGDWYARNMYEEGSWQYKFHLKKYGHPSKFGFKDVINEWKAEKWDPEELVSLYKSAGAQYFMALANHHDNFDLYNSKYQKDWNATRIGPKKDLIGGWAKAARNNGLPFGVSIHASHAWRWYEMAQRADKTGQYSGIPYDGKLTQADGKGKWWSGLDPQELYAQNHPLSQNSLDNNFDTRQWDWGNGVYPPSKAYIDKFYNRTVDLINKYNPDVVYFDDDKLPFWPVNDAGLRIAAHLYNKSIEEHGTLRAVLNGKMLNEDQRKAMVWDIERGQANDIQPLPWQTDTCIGGWHYDRGLYERNGYKTAKSVIQTLVDIVSKNGNLMLNIPVRGDGTIDEKERKVVEEIGNWMKTNSESIYATRPWKIFGEGPAQEAAAQLNAQGFNEGKGKPFTYEDIRFATKGDVLYATALGWPQDGKLIIKSLAKNSRHFPKEIQKVEWVPAGQPLLFQRTETELAVSLPENNADTYACVLKIL</sequence>
<dbReference type="AlphaFoldDB" id="A0A8X8IIA2"/>
<feature type="domain" description="Alpha-L-fucosidase C-terminal" evidence="7">
    <location>
        <begin position="469"/>
        <end position="547"/>
    </location>
</feature>
<dbReference type="GO" id="GO:0016139">
    <property type="term" value="P:glycoside catabolic process"/>
    <property type="evidence" value="ECO:0007669"/>
    <property type="project" value="TreeGrafter"/>
</dbReference>
<dbReference type="PANTHER" id="PTHR10030">
    <property type="entry name" value="ALPHA-L-FUCOSIDASE"/>
    <property type="match status" value="1"/>
</dbReference>
<dbReference type="Pfam" id="PF01120">
    <property type="entry name" value="Alpha_L_fucos"/>
    <property type="match status" value="1"/>
</dbReference>
<dbReference type="RefSeq" id="WP_026772534.1">
    <property type="nucleotide sequence ID" value="NZ_FNNO01000010.1"/>
</dbReference>
<evidence type="ECO:0000259" key="7">
    <source>
        <dbReference type="Pfam" id="PF16757"/>
    </source>
</evidence>
<keyword evidence="5" id="KW-0326">Glycosidase</keyword>
<dbReference type="SMART" id="SM00812">
    <property type="entry name" value="Alpha_L_fucos"/>
    <property type="match status" value="1"/>
</dbReference>
<dbReference type="GO" id="GO:0006004">
    <property type="term" value="P:fucose metabolic process"/>
    <property type="evidence" value="ECO:0007669"/>
    <property type="project" value="TreeGrafter"/>
</dbReference>
<evidence type="ECO:0000256" key="3">
    <source>
        <dbReference type="ARBA" id="ARBA00022729"/>
    </source>
</evidence>
<dbReference type="EMBL" id="FNNO01000010">
    <property type="protein sequence ID" value="SDX19142.1"/>
    <property type="molecule type" value="Genomic_DNA"/>
</dbReference>
<keyword evidence="9" id="KW-1185">Reference proteome</keyword>
<dbReference type="PANTHER" id="PTHR10030:SF37">
    <property type="entry name" value="ALPHA-L-FUCOSIDASE-RELATED"/>
    <property type="match status" value="1"/>
</dbReference>
<dbReference type="SUPFAM" id="SSF51445">
    <property type="entry name" value="(Trans)glycosidases"/>
    <property type="match status" value="1"/>
</dbReference>
<feature type="domain" description="Glycoside hydrolase family 29 N-terminal" evidence="6">
    <location>
        <begin position="37"/>
        <end position="431"/>
    </location>
</feature>
<dbReference type="Proteomes" id="UP000198711">
    <property type="component" value="Unassembled WGS sequence"/>
</dbReference>
<evidence type="ECO:0000313" key="8">
    <source>
        <dbReference type="EMBL" id="SDX19142.1"/>
    </source>
</evidence>
<organism evidence="8 9">
    <name type="scientific">Hydrobacter penzbergensis</name>
    <dbReference type="NCBI Taxonomy" id="1235997"/>
    <lineage>
        <taxon>Bacteria</taxon>
        <taxon>Pseudomonadati</taxon>
        <taxon>Bacteroidota</taxon>
        <taxon>Chitinophagia</taxon>
        <taxon>Chitinophagales</taxon>
        <taxon>Chitinophagaceae</taxon>
        <taxon>Hydrobacter</taxon>
    </lineage>
</organism>
<evidence type="ECO:0000256" key="5">
    <source>
        <dbReference type="ARBA" id="ARBA00023295"/>
    </source>
</evidence>
<dbReference type="InterPro" id="IPR017853">
    <property type="entry name" value="GH"/>
</dbReference>
<keyword evidence="3" id="KW-0732">Signal</keyword>
<proteinExistence type="inferred from homology"/>
<dbReference type="Gene3D" id="3.20.20.80">
    <property type="entry name" value="Glycosidases"/>
    <property type="match status" value="1"/>
</dbReference>
<comment type="caution">
    <text evidence="8">The sequence shown here is derived from an EMBL/GenBank/DDBJ whole genome shotgun (WGS) entry which is preliminary data.</text>
</comment>
<dbReference type="GO" id="GO:0004560">
    <property type="term" value="F:alpha-L-fucosidase activity"/>
    <property type="evidence" value="ECO:0007669"/>
    <property type="project" value="InterPro"/>
</dbReference>
<reference evidence="8 9" key="1">
    <citation type="submission" date="2016-10" db="EMBL/GenBank/DDBJ databases">
        <authorList>
            <person name="Varghese N."/>
            <person name="Submissions S."/>
        </authorList>
    </citation>
    <scope>NUCLEOTIDE SEQUENCE [LARGE SCALE GENOMIC DNA]</scope>
    <source>
        <strain evidence="8 9">DSM 25353</strain>
    </source>
</reference>
<evidence type="ECO:0000256" key="1">
    <source>
        <dbReference type="ARBA" id="ARBA00007951"/>
    </source>
</evidence>
<name>A0A8X8IIA2_9BACT</name>
<dbReference type="GO" id="GO:0005764">
    <property type="term" value="C:lysosome"/>
    <property type="evidence" value="ECO:0007669"/>
    <property type="project" value="TreeGrafter"/>
</dbReference>
<dbReference type="InterPro" id="IPR031919">
    <property type="entry name" value="Fucosidase_C"/>
</dbReference>
<dbReference type="InterPro" id="IPR013780">
    <property type="entry name" value="Glyco_hydro_b"/>
</dbReference>
<evidence type="ECO:0000256" key="4">
    <source>
        <dbReference type="ARBA" id="ARBA00022801"/>
    </source>
</evidence>
<dbReference type="Pfam" id="PF16757">
    <property type="entry name" value="Fucosidase_C"/>
    <property type="match status" value="1"/>
</dbReference>